<keyword evidence="3" id="KW-1185">Reference proteome</keyword>
<sequence length="340" mass="35850">MTSSFIAGATTPAAGWWRRWPSWVGYAACGWAVLYGCVLVVVALARGSLFDLPQAAWVAAAVMFAAAVAAAATVRPWGRRVPRGAVSGGVWTVAALTLGASAFLLLNLIELAVTGTVRDREGDPDWSGFAARLCFAAGAALLVATALSWRHRTAATCARCGDAHSPEAVAAVEHPAPHAAPRRVRWIAYAGCAAFVPYYAVHGFRTAGHTVPWAAWFVLGGLIGLAAFLLLGLVRPWGMAFPRWTWWLAGRRVPRFLPLTPVWLVAPTLALYGTGGGVYTILAGAGVVGDYDAGTLLLAGAAMTAFGGYGWALAIAAVSYRLRTRPRCVPAVRPLKIDAR</sequence>
<protein>
    <submittedName>
        <fullName evidence="2">Uncharacterized protein</fullName>
    </submittedName>
</protein>
<organism evidence="2 3">
    <name type="scientific">Actinomadura alba</name>
    <dbReference type="NCBI Taxonomy" id="406431"/>
    <lineage>
        <taxon>Bacteria</taxon>
        <taxon>Bacillati</taxon>
        <taxon>Actinomycetota</taxon>
        <taxon>Actinomycetes</taxon>
        <taxon>Streptosporangiales</taxon>
        <taxon>Thermomonosporaceae</taxon>
        <taxon>Actinomadura</taxon>
    </lineage>
</organism>
<proteinExistence type="predicted"/>
<feature type="transmembrane region" description="Helical" evidence="1">
    <location>
        <begin position="23"/>
        <end position="44"/>
    </location>
</feature>
<feature type="transmembrane region" description="Helical" evidence="1">
    <location>
        <begin position="86"/>
        <end position="109"/>
    </location>
</feature>
<dbReference type="EMBL" id="JABVEC010000062">
    <property type="protein sequence ID" value="MBC6471219.1"/>
    <property type="molecule type" value="Genomic_DNA"/>
</dbReference>
<keyword evidence="1" id="KW-0472">Membrane</keyword>
<dbReference type="RefSeq" id="WP_187248256.1">
    <property type="nucleotide sequence ID" value="NZ_BAAAOK010000034.1"/>
</dbReference>
<feature type="transmembrane region" description="Helical" evidence="1">
    <location>
        <begin position="129"/>
        <end position="149"/>
    </location>
</feature>
<feature type="transmembrane region" description="Helical" evidence="1">
    <location>
        <begin position="294"/>
        <end position="318"/>
    </location>
</feature>
<feature type="transmembrane region" description="Helical" evidence="1">
    <location>
        <begin position="213"/>
        <end position="235"/>
    </location>
</feature>
<accession>A0ABR7M2B4</accession>
<feature type="transmembrane region" description="Helical" evidence="1">
    <location>
        <begin position="256"/>
        <end position="282"/>
    </location>
</feature>
<evidence type="ECO:0000313" key="2">
    <source>
        <dbReference type="EMBL" id="MBC6471219.1"/>
    </source>
</evidence>
<evidence type="ECO:0000256" key="1">
    <source>
        <dbReference type="SAM" id="Phobius"/>
    </source>
</evidence>
<name>A0ABR7M2B4_9ACTN</name>
<evidence type="ECO:0000313" key="3">
    <source>
        <dbReference type="Proteomes" id="UP000805614"/>
    </source>
</evidence>
<comment type="caution">
    <text evidence="2">The sequence shown here is derived from an EMBL/GenBank/DDBJ whole genome shotgun (WGS) entry which is preliminary data.</text>
</comment>
<keyword evidence="1" id="KW-1133">Transmembrane helix</keyword>
<keyword evidence="1" id="KW-0812">Transmembrane</keyword>
<feature type="transmembrane region" description="Helical" evidence="1">
    <location>
        <begin position="56"/>
        <end position="74"/>
    </location>
</feature>
<reference evidence="2 3" key="1">
    <citation type="submission" date="2020-06" db="EMBL/GenBank/DDBJ databases">
        <title>Actinomadura xiongansis sp. nov., isolated from soil of Baiyangdian.</title>
        <authorList>
            <person name="Zhang X."/>
        </authorList>
    </citation>
    <scope>NUCLEOTIDE SEQUENCE [LARGE SCALE GENOMIC DNA]</scope>
    <source>
        <strain evidence="2 3">HBUM206468</strain>
    </source>
</reference>
<feature type="transmembrane region" description="Helical" evidence="1">
    <location>
        <begin position="184"/>
        <end position="201"/>
    </location>
</feature>
<gene>
    <name evidence="2" type="ORF">HKK74_37910</name>
</gene>
<dbReference type="Proteomes" id="UP000805614">
    <property type="component" value="Unassembled WGS sequence"/>
</dbReference>